<dbReference type="InterPro" id="IPR010537">
    <property type="entry name" value="Avian_adenovirus_fibre_N"/>
</dbReference>
<dbReference type="Proteomes" id="UP000503087">
    <property type="component" value="Segment"/>
</dbReference>
<evidence type="ECO:0000256" key="4">
    <source>
        <dbReference type="ARBA" id="ARBA00022561"/>
    </source>
</evidence>
<comment type="similarity">
    <text evidence="3">Belongs to the adenoviridae fiber family.</text>
</comment>
<comment type="subcellular location">
    <subcellularLocation>
        <location evidence="1">Host nucleus</location>
    </subcellularLocation>
    <subcellularLocation>
        <location evidence="2">Virion</location>
    </subcellularLocation>
</comment>
<reference evidence="14" key="1">
    <citation type="submission" date="2019-04" db="EMBL/GenBank/DDBJ databases">
        <title>Genomic characteristics of fowl adenovirus 5 from ducks related with egg-drop syndrome in China.</title>
        <authorList>
            <person name="Chen H."/>
        </authorList>
    </citation>
    <scope>NUCLEOTIDE SEQUENCE [LARGE SCALE GENOMIC DNA]</scope>
    <source>
        <strain evidence="14">LYG</strain>
    </source>
</reference>
<evidence type="ECO:0000256" key="11">
    <source>
        <dbReference type="SAM" id="MobiDB-lite"/>
    </source>
</evidence>
<dbReference type="Gene3D" id="2.60.90.30">
    <property type="entry name" value="Fiber protein 1, C-terminal domain"/>
    <property type="match status" value="1"/>
</dbReference>
<accession>A0A6M3Z7Z5</accession>
<feature type="domain" description="Fiber protein 1 C-terminal" evidence="13">
    <location>
        <begin position="352"/>
        <end position="544"/>
    </location>
</feature>
<dbReference type="GO" id="GO:0019062">
    <property type="term" value="P:virion attachment to host cell"/>
    <property type="evidence" value="ECO:0007669"/>
    <property type="project" value="UniProtKB-KW"/>
</dbReference>
<dbReference type="InterPro" id="IPR031822">
    <property type="entry name" value="AdHead_fibreRBD"/>
</dbReference>
<evidence type="ECO:0000256" key="7">
    <source>
        <dbReference type="ARBA" id="ARBA00022804"/>
    </source>
</evidence>
<keyword evidence="9" id="KW-0426">Late protein</keyword>
<dbReference type="GO" id="GO:0042025">
    <property type="term" value="C:host cell nucleus"/>
    <property type="evidence" value="ECO:0007669"/>
    <property type="project" value="UniProtKB-SubCell"/>
</dbReference>
<dbReference type="InterPro" id="IPR009013">
    <property type="entry name" value="Attachment_protein_shaft_sf"/>
</dbReference>
<evidence type="ECO:0000256" key="10">
    <source>
        <dbReference type="ARBA" id="ARBA00023296"/>
    </source>
</evidence>
<keyword evidence="15" id="KW-1185">Reference proteome</keyword>
<keyword evidence="10" id="KW-1160">Virus entry into host cell</keyword>
<evidence type="ECO:0000259" key="12">
    <source>
        <dbReference type="Pfam" id="PF06536"/>
    </source>
</evidence>
<feature type="domain" description="Avian adenovirus fibre N-terminal" evidence="12">
    <location>
        <begin position="238"/>
        <end position="297"/>
    </location>
</feature>
<keyword evidence="5" id="KW-1048">Host nucleus</keyword>
<evidence type="ECO:0000256" key="5">
    <source>
        <dbReference type="ARBA" id="ARBA00022562"/>
    </source>
</evidence>
<feature type="region of interest" description="Disordered" evidence="11">
    <location>
        <begin position="1"/>
        <end position="37"/>
    </location>
</feature>
<keyword evidence="7" id="KW-1161">Viral attachment to host cell</keyword>
<dbReference type="Pfam" id="PF16812">
    <property type="entry name" value="AdHead_fibreRBD"/>
    <property type="match status" value="1"/>
</dbReference>
<keyword evidence="8" id="KW-0946">Virion</keyword>
<evidence type="ECO:0000313" key="15">
    <source>
        <dbReference type="Proteomes" id="UP000503087"/>
    </source>
</evidence>
<sequence length="554" mass="58592">MAQPSGLLLGKRKRPEAPLDDSAGVSEQPLTASKMPKTHTYSSPIGFYGPTTGQLDLVYPFWLQNSSGGGGSGGNPSLNPPFIDPNGPLYVQNNLLRVRTGAPIVVSNGALGLSYDTCLGLSDQQQLAVNLDPDGPLKATAEGIELSVDPLTLEVTDWELGVKLDPAGPLDSSTDGLTLRTDDTLLVGQDPTTQEYELGLKLDPSGPLEASADGLNLRLDDTLLVEQDTTTQEYELGVHLNPNGPITADRDGLDLEINTDTLTVTAGAAGGGELSVLLNPQGAIHATASTGIGVAVGPGLQITSNTVSVKPDPAGPLTASPTGVTLNYDNSDFTITDGKLTLYKTPAVTSDAYLTSGNSAMTTYTAFFGNSSNYRFKCSYFLQQWLVDGLVITSLYLKLDRSQLENLSSDASAQNARYFTFWVSSNALMNLSGIDEPVVTPSTVTWSKFLPDVNYTNPPTFNFNTSLYFEPPSGEILTFNPVTTGDWSTTYSPGTVSVCVLPVNVRASSGTGTLQTLLCFNFRCANTGLFKTAATTGTFYVGPIVYSCPGNPLI</sequence>
<evidence type="ECO:0000256" key="9">
    <source>
        <dbReference type="ARBA" id="ARBA00022921"/>
    </source>
</evidence>
<evidence type="ECO:0000313" key="14">
    <source>
        <dbReference type="EMBL" id="QJP03687.1"/>
    </source>
</evidence>
<protein>
    <submittedName>
        <fullName evidence="14">Fiber</fullName>
    </submittedName>
</protein>
<dbReference type="GO" id="GO:0019028">
    <property type="term" value="C:viral capsid"/>
    <property type="evidence" value="ECO:0007669"/>
    <property type="project" value="UniProtKB-KW"/>
</dbReference>
<name>A0A6M3Z7Z5_9ADEN</name>
<evidence type="ECO:0000256" key="1">
    <source>
        <dbReference type="ARBA" id="ARBA00004147"/>
    </source>
</evidence>
<proteinExistence type="inferred from homology"/>
<evidence type="ECO:0000256" key="8">
    <source>
        <dbReference type="ARBA" id="ARBA00022844"/>
    </source>
</evidence>
<dbReference type="GO" id="GO:0046718">
    <property type="term" value="P:symbiont entry into host cell"/>
    <property type="evidence" value="ECO:0007669"/>
    <property type="project" value="UniProtKB-KW"/>
</dbReference>
<keyword evidence="6" id="KW-0945">Host-virus interaction</keyword>
<dbReference type="SUPFAM" id="SSF51225">
    <property type="entry name" value="Fibre shaft of virus attachment proteins"/>
    <property type="match status" value="1"/>
</dbReference>
<feature type="domain" description="Avian adenovirus fibre N-terminal" evidence="12">
    <location>
        <begin position="129"/>
        <end position="184"/>
    </location>
</feature>
<evidence type="ECO:0000256" key="3">
    <source>
        <dbReference type="ARBA" id="ARBA00006685"/>
    </source>
</evidence>
<organism evidence="14 15">
    <name type="scientific">Fowl aviadenovirus 5</name>
    <dbReference type="NCBI Taxonomy" id="172861"/>
    <lineage>
        <taxon>Viruses</taxon>
        <taxon>Varidnaviria</taxon>
        <taxon>Bamfordvirae</taxon>
        <taxon>Preplasmiviricota</taxon>
        <taxon>Polisuviricotina</taxon>
        <taxon>Pharingeaviricetes</taxon>
        <taxon>Rowavirales</taxon>
        <taxon>Adenoviridae</taxon>
        <taxon>Aviadenovirus</taxon>
        <taxon>Aviadenovirus quintum</taxon>
        <taxon>Fowl aviadenovirus B</taxon>
    </lineage>
</organism>
<dbReference type="EMBL" id="MK757473">
    <property type="protein sequence ID" value="QJP03687.1"/>
    <property type="molecule type" value="Genomic_DNA"/>
</dbReference>
<evidence type="ECO:0000256" key="2">
    <source>
        <dbReference type="ARBA" id="ARBA00004328"/>
    </source>
</evidence>
<keyword evidence="4" id="KW-0167">Capsid protein</keyword>
<dbReference type="Pfam" id="PF06536">
    <property type="entry name" value="Av_adeno_fibre"/>
    <property type="match status" value="2"/>
</dbReference>
<evidence type="ECO:0000259" key="13">
    <source>
        <dbReference type="Pfam" id="PF16812"/>
    </source>
</evidence>
<evidence type="ECO:0000256" key="6">
    <source>
        <dbReference type="ARBA" id="ARBA00022581"/>
    </source>
</evidence>
<dbReference type="InterPro" id="IPR038486">
    <property type="entry name" value="Fiber_prot_C_sf"/>
</dbReference>